<gene>
    <name evidence="2" type="ORF">BSTOLATCC_MIC35002</name>
</gene>
<protein>
    <submittedName>
        <fullName evidence="2">Uncharacterized protein</fullName>
    </submittedName>
</protein>
<keyword evidence="1" id="KW-0812">Transmembrane</keyword>
<feature type="transmembrane region" description="Helical" evidence="1">
    <location>
        <begin position="268"/>
        <end position="287"/>
    </location>
</feature>
<accession>A0AAU9JE94</accession>
<evidence type="ECO:0000256" key="1">
    <source>
        <dbReference type="SAM" id="Phobius"/>
    </source>
</evidence>
<name>A0AAU9JE94_9CILI</name>
<feature type="transmembrane region" description="Helical" evidence="1">
    <location>
        <begin position="454"/>
        <end position="479"/>
    </location>
</feature>
<organism evidence="2 3">
    <name type="scientific">Blepharisma stoltei</name>
    <dbReference type="NCBI Taxonomy" id="1481888"/>
    <lineage>
        <taxon>Eukaryota</taxon>
        <taxon>Sar</taxon>
        <taxon>Alveolata</taxon>
        <taxon>Ciliophora</taxon>
        <taxon>Postciliodesmatophora</taxon>
        <taxon>Heterotrichea</taxon>
        <taxon>Heterotrichida</taxon>
        <taxon>Blepharismidae</taxon>
        <taxon>Blepharisma</taxon>
    </lineage>
</organism>
<sequence>MATNSIVLIYTSTKVISESDIDMQITLGNIEKVMQSIALFSRSVHVLTFLGGSKELIKYTLDNFESQLILLQEIHTNITENLLGVHKCLGENAFVHEAVRIYNDDGSISKTKTNLIDAVLYTISKGYDFIRKVNKNENLETEIKYFVRNGGDEVFHYCNNTLYSLTDCEIQGIDDLKYRMDILLAVGFGTLVLCLGLTVPFALAVINMENKFWNLIKEHAYINYIELKQACLDRLMTTHGKVDTLFSDGNQISKNSDLKNYRKFSWRICIYLILALAFFLVNILYLYSDCLTYLHLRPNLLRDLINSQALYKSLWIWSSEISIIGFPVSLPNNTAKAYPFSDPRYELDHASASIALSEKAIKDSKYLPLLSDEFNKLFYEKCQTSNIITNYGVYATGKVLASEAYYLGYGNDPNFLDFWYSLTKELSVFNEEYDVLIKLADHDSQNLIESQLNFIIAALICFCVLSVIIYLRIFLSFLIKEKKYLSKMREMSRIIPDRFFKY</sequence>
<dbReference type="AlphaFoldDB" id="A0AAU9JE94"/>
<dbReference type="EMBL" id="CAJZBQ010000035">
    <property type="protein sequence ID" value="CAG9323976.1"/>
    <property type="molecule type" value="Genomic_DNA"/>
</dbReference>
<evidence type="ECO:0000313" key="2">
    <source>
        <dbReference type="EMBL" id="CAG9323976.1"/>
    </source>
</evidence>
<proteinExistence type="predicted"/>
<evidence type="ECO:0000313" key="3">
    <source>
        <dbReference type="Proteomes" id="UP001162131"/>
    </source>
</evidence>
<keyword evidence="1" id="KW-0472">Membrane</keyword>
<dbReference type="Proteomes" id="UP001162131">
    <property type="component" value="Unassembled WGS sequence"/>
</dbReference>
<keyword evidence="1" id="KW-1133">Transmembrane helix</keyword>
<keyword evidence="3" id="KW-1185">Reference proteome</keyword>
<feature type="transmembrane region" description="Helical" evidence="1">
    <location>
        <begin position="182"/>
        <end position="206"/>
    </location>
</feature>
<reference evidence="2" key="1">
    <citation type="submission" date="2021-09" db="EMBL/GenBank/DDBJ databases">
        <authorList>
            <consortium name="AG Swart"/>
            <person name="Singh M."/>
            <person name="Singh A."/>
            <person name="Seah K."/>
            <person name="Emmerich C."/>
        </authorList>
    </citation>
    <scope>NUCLEOTIDE SEQUENCE</scope>
    <source>
        <strain evidence="2">ATCC30299</strain>
    </source>
</reference>
<comment type="caution">
    <text evidence="2">The sequence shown here is derived from an EMBL/GenBank/DDBJ whole genome shotgun (WGS) entry which is preliminary data.</text>
</comment>